<evidence type="ECO:0000259" key="1">
    <source>
        <dbReference type="Pfam" id="PF16871"/>
    </source>
</evidence>
<comment type="caution">
    <text evidence="2">The sequence shown here is derived from an EMBL/GenBank/DDBJ whole genome shotgun (WGS) entry which is preliminary data.</text>
</comment>
<dbReference type="Proteomes" id="UP000283269">
    <property type="component" value="Unassembled WGS sequence"/>
</dbReference>
<evidence type="ECO:0000313" key="3">
    <source>
        <dbReference type="Proteomes" id="UP000283269"/>
    </source>
</evidence>
<dbReference type="EMBL" id="NHYD01000319">
    <property type="protein sequence ID" value="PPQ94529.1"/>
    <property type="molecule type" value="Genomic_DNA"/>
</dbReference>
<proteinExistence type="predicted"/>
<protein>
    <recommendedName>
        <fullName evidence="1">DUF5077 domain-containing protein</fullName>
    </recommendedName>
</protein>
<dbReference type="InterPro" id="IPR031712">
    <property type="entry name" value="DUF5077"/>
</dbReference>
<reference evidence="2 3" key="1">
    <citation type="journal article" date="2018" name="Evol. Lett.">
        <title>Horizontal gene cluster transfer increased hallucinogenic mushroom diversity.</title>
        <authorList>
            <person name="Reynolds H.T."/>
            <person name="Vijayakumar V."/>
            <person name="Gluck-Thaler E."/>
            <person name="Korotkin H.B."/>
            <person name="Matheny P.B."/>
            <person name="Slot J.C."/>
        </authorList>
    </citation>
    <scope>NUCLEOTIDE SEQUENCE [LARGE SCALE GENOMIC DNA]</scope>
    <source>
        <strain evidence="2 3">2631</strain>
    </source>
</reference>
<evidence type="ECO:0000313" key="2">
    <source>
        <dbReference type="EMBL" id="PPQ94529.1"/>
    </source>
</evidence>
<sequence>MSTKTVAFAGNAFITTASAGASEVINNNGLANWNSASTITSAYFCMASTGSVTIGLNAYLAGSNNSTIKVTVNGTAFTVQLAGTTPKTYPVGTINVAALGYVKVDLQGVTKDGAYFGYVSSLSMTMASAINFANDPANYYWSCCGPSVHMTYTVPANSEYFYNKVTVPVGQDAEKYGIQVIFA</sequence>
<accession>A0A409XUM5</accession>
<organism evidence="2 3">
    <name type="scientific">Psilocybe cyanescens</name>
    <dbReference type="NCBI Taxonomy" id="93625"/>
    <lineage>
        <taxon>Eukaryota</taxon>
        <taxon>Fungi</taxon>
        <taxon>Dikarya</taxon>
        <taxon>Basidiomycota</taxon>
        <taxon>Agaricomycotina</taxon>
        <taxon>Agaricomycetes</taxon>
        <taxon>Agaricomycetidae</taxon>
        <taxon>Agaricales</taxon>
        <taxon>Agaricineae</taxon>
        <taxon>Strophariaceae</taxon>
        <taxon>Psilocybe</taxon>
    </lineage>
</organism>
<keyword evidence="3" id="KW-1185">Reference proteome</keyword>
<gene>
    <name evidence="2" type="ORF">CVT25_012431</name>
</gene>
<dbReference type="InParanoid" id="A0A409XUM5"/>
<dbReference type="Pfam" id="PF16871">
    <property type="entry name" value="DUF5077"/>
    <property type="match status" value="1"/>
</dbReference>
<dbReference type="OrthoDB" id="6338748at2759"/>
<dbReference type="AlphaFoldDB" id="A0A409XUM5"/>
<dbReference type="InterPro" id="IPR021862">
    <property type="entry name" value="DUF3472"/>
</dbReference>
<dbReference type="Pfam" id="PF11958">
    <property type="entry name" value="DUF3472"/>
    <property type="match status" value="1"/>
</dbReference>
<feature type="domain" description="DUF5077" evidence="1">
    <location>
        <begin position="6"/>
        <end position="125"/>
    </location>
</feature>
<name>A0A409XUM5_PSICY</name>